<dbReference type="InterPro" id="IPR003806">
    <property type="entry name" value="ATP-grasp_PylC-type"/>
</dbReference>
<evidence type="ECO:0000313" key="9">
    <source>
        <dbReference type="EMBL" id="GLO67602.1"/>
    </source>
</evidence>
<gene>
    <name evidence="9" type="ORF">MACH08_33860</name>
</gene>
<comment type="similarity">
    <text evidence="5">Belongs to the acylphosphatase family.</text>
</comment>
<dbReference type="EMBL" id="BSKO01000001">
    <property type="protein sequence ID" value="GLO67602.1"/>
    <property type="molecule type" value="Genomic_DNA"/>
</dbReference>
<evidence type="ECO:0000313" key="10">
    <source>
        <dbReference type="Proteomes" id="UP001275436"/>
    </source>
</evidence>
<dbReference type="Gene3D" id="3.30.470.20">
    <property type="entry name" value="ATP-grasp fold, B domain"/>
    <property type="match status" value="2"/>
</dbReference>
<evidence type="ECO:0000256" key="1">
    <source>
        <dbReference type="ARBA" id="ARBA00015991"/>
    </source>
</evidence>
<dbReference type="PANTHER" id="PTHR21621">
    <property type="entry name" value="RIBOSOMAL PROTEIN S6 MODIFICATION PROTEIN"/>
    <property type="match status" value="1"/>
</dbReference>
<dbReference type="InterPro" id="IPR001792">
    <property type="entry name" value="Acylphosphatase-like_dom"/>
</dbReference>
<dbReference type="PANTHER" id="PTHR21621:SF0">
    <property type="entry name" value="BETA-CITRYLGLUTAMATE SYNTHASE B-RELATED"/>
    <property type="match status" value="1"/>
</dbReference>
<dbReference type="Pfam" id="PF02655">
    <property type="entry name" value="ATP-grasp_3"/>
    <property type="match status" value="1"/>
</dbReference>
<accession>A0ABQ5TRY8</accession>
<comment type="caution">
    <text evidence="9">The sequence shown here is derived from an EMBL/GenBank/DDBJ whole genome shotgun (WGS) entry which is preliminary data.</text>
</comment>
<proteinExistence type="inferred from homology"/>
<dbReference type="Pfam" id="PF00708">
    <property type="entry name" value="Acylphosphatase"/>
    <property type="match status" value="1"/>
</dbReference>
<keyword evidence="6" id="KW-0175">Coiled coil</keyword>
<dbReference type="RefSeq" id="WP_317958337.1">
    <property type="nucleotide sequence ID" value="NZ_BSKO01000001.1"/>
</dbReference>
<dbReference type="InterPro" id="IPR011761">
    <property type="entry name" value="ATP-grasp"/>
</dbReference>
<keyword evidence="3" id="KW-0547">Nucleotide-binding</keyword>
<reference evidence="9 10" key="1">
    <citation type="submission" date="2023-02" db="EMBL/GenBank/DDBJ databases">
        <title>Oceanobacillus kimchii IFOP_LL358 isolated form Alexandrium catenella lab strain.</title>
        <authorList>
            <person name="Gajardo G."/>
            <person name="Ueki S."/>
            <person name="Maruyama F."/>
        </authorList>
    </citation>
    <scope>NUCLEOTIDE SEQUENCE [LARGE SCALE GENOMIC DNA]</scope>
    <source>
        <strain evidence="9 10">IFOP_LL358</strain>
    </source>
</reference>
<evidence type="ECO:0000256" key="6">
    <source>
        <dbReference type="SAM" id="Coils"/>
    </source>
</evidence>
<dbReference type="InterPro" id="IPR036046">
    <property type="entry name" value="Acylphosphatase-like_dom_sf"/>
</dbReference>
<evidence type="ECO:0000256" key="4">
    <source>
        <dbReference type="PROSITE-ProRule" id="PRU00520"/>
    </source>
</evidence>
<evidence type="ECO:0000256" key="3">
    <source>
        <dbReference type="PROSITE-ProRule" id="PRU00409"/>
    </source>
</evidence>
<comment type="caution">
    <text evidence="4">Lacks conserved residue(s) required for the propagation of feature annotation.</text>
</comment>
<evidence type="ECO:0000259" key="7">
    <source>
        <dbReference type="PROSITE" id="PS50975"/>
    </source>
</evidence>
<feature type="domain" description="Acylphosphatase-like" evidence="8">
    <location>
        <begin position="386"/>
        <end position="473"/>
    </location>
</feature>
<name>A0ABQ5TRY8_9BACI</name>
<dbReference type="SUPFAM" id="SSF56059">
    <property type="entry name" value="Glutathione synthetase ATP-binding domain-like"/>
    <property type="match status" value="1"/>
</dbReference>
<protein>
    <recommendedName>
        <fullName evidence="1">Acylphosphatase</fullName>
    </recommendedName>
    <alternativeName>
        <fullName evidence="2">Acylphosphate phosphohydrolase</fullName>
    </alternativeName>
</protein>
<feature type="domain" description="ATP-grasp" evidence="7">
    <location>
        <begin position="89"/>
        <end position="341"/>
    </location>
</feature>
<evidence type="ECO:0000256" key="5">
    <source>
        <dbReference type="RuleBase" id="RU004168"/>
    </source>
</evidence>
<feature type="coiled-coil region" evidence="6">
    <location>
        <begin position="494"/>
        <end position="538"/>
    </location>
</feature>
<dbReference type="Proteomes" id="UP001275436">
    <property type="component" value="Unassembled WGS sequence"/>
</dbReference>
<evidence type="ECO:0000256" key="2">
    <source>
        <dbReference type="ARBA" id="ARBA00032904"/>
    </source>
</evidence>
<evidence type="ECO:0000259" key="8">
    <source>
        <dbReference type="PROSITE" id="PS51160"/>
    </source>
</evidence>
<sequence length="554" mass="63411">MADSRFLESLDHDIPEKANNYMLSTYSIILEAWRRGLDINIRILKEKSGSIEPYYSISNGNKVHHFSATRGDLVSKEAKELTKNKVTTKQILNKYKVPTPQGKEFEEAATTEEIVSYATEIDYPVVVKPVSGTGGKGVIAGIQNKDELVEALKYVREKLKSPKIILEKYFEGEDYRIYVVDGHVIAALKRIKANIIGNGNETIKELIENKNKYRSQLPSLTNRPIKIDDETKTLIRRAGYTLDSVLPDGELLYIKTKNNVSAGGDSIDITDQLSENIKQIAIDATNCFDSLPHCGIDLMVDEANNKAVIIEINSRAHITQHLFPMEGQARDIPRSLIDFYFPETKNYNRLDSFKMFIDYDYIYDSCISREAAEIRITKKPEGPILLTRYLINGVKLTDQFAARVKRIAYNNQVSGYIKPLNNGDISIIVGGNKNKIVQFKNSLDKYITKFSKKYDIITKKRTTSIPHGFHIHDNKVQDSINEVTSSTNVYMKKYSNLKSDYQQLVRKVAEYEKRERILDITQKQNKQLKKRLKLMESSTSWKITKPIRKLTRKK</sequence>
<keyword evidence="10" id="KW-1185">Reference proteome</keyword>
<dbReference type="PROSITE" id="PS51160">
    <property type="entry name" value="ACYLPHOSPHATASE_3"/>
    <property type="match status" value="1"/>
</dbReference>
<keyword evidence="3" id="KW-0067">ATP-binding</keyword>
<dbReference type="SUPFAM" id="SSF54975">
    <property type="entry name" value="Acylphosphatase/BLUF domain-like"/>
    <property type="match status" value="1"/>
</dbReference>
<dbReference type="SMART" id="SM01209">
    <property type="entry name" value="GARS_A"/>
    <property type="match status" value="1"/>
</dbReference>
<dbReference type="PROSITE" id="PS50975">
    <property type="entry name" value="ATP_GRASP"/>
    <property type="match status" value="1"/>
</dbReference>
<organism evidence="9 10">
    <name type="scientific">Oceanobacillus kimchii</name>
    <dbReference type="NCBI Taxonomy" id="746691"/>
    <lineage>
        <taxon>Bacteria</taxon>
        <taxon>Bacillati</taxon>
        <taxon>Bacillota</taxon>
        <taxon>Bacilli</taxon>
        <taxon>Bacillales</taxon>
        <taxon>Bacillaceae</taxon>
        <taxon>Oceanobacillus</taxon>
    </lineage>
</organism>